<sequence length="145" mass="15966">MKNKKKFTIAGMVAILVLTLGLAINATLLQPKTDIGKMQAIDGLFIKVAGAQLVDNSKKLRVHFEVENKMKQTTGIGAGNFHITVNKKDYQMTGGNNFGQEIAKGETITGNGYYEFPKEQDKVLLTYTSPEGETLTWNLGKIDEK</sequence>
<dbReference type="EMBL" id="SNZK01000014">
    <property type="protein sequence ID" value="TDR51213.1"/>
    <property type="molecule type" value="Genomic_DNA"/>
</dbReference>
<dbReference type="AlphaFoldDB" id="A0A4R6ZGD4"/>
<keyword evidence="3" id="KW-1185">Reference proteome</keyword>
<proteinExistence type="predicted"/>
<organism evidence="2 3">
    <name type="scientific">Listeria rocourtiae</name>
    <dbReference type="NCBI Taxonomy" id="647910"/>
    <lineage>
        <taxon>Bacteria</taxon>
        <taxon>Bacillati</taxon>
        <taxon>Bacillota</taxon>
        <taxon>Bacilli</taxon>
        <taxon>Bacillales</taxon>
        <taxon>Listeriaceae</taxon>
        <taxon>Listeria</taxon>
    </lineage>
</organism>
<keyword evidence="1" id="KW-0732">Signal</keyword>
<dbReference type="STRING" id="1265846.PROCOU_13313"/>
<reference evidence="2 3" key="1">
    <citation type="submission" date="2019-03" db="EMBL/GenBank/DDBJ databases">
        <title>Genomic Encyclopedia of Type Strains, Phase III (KMG-III): the genomes of soil and plant-associated and newly described type strains.</title>
        <authorList>
            <person name="Whitman W."/>
        </authorList>
    </citation>
    <scope>NUCLEOTIDE SEQUENCE [LARGE SCALE GENOMIC DNA]</scope>
    <source>
        <strain evidence="2 3">CECT 7972</strain>
    </source>
</reference>
<dbReference type="InterPro" id="IPR029050">
    <property type="entry name" value="Immunoprotect_excell_Ig-like"/>
</dbReference>
<protein>
    <submittedName>
        <fullName evidence="2">Uncharacterized protein DUF4352</fullName>
    </submittedName>
</protein>
<evidence type="ECO:0000313" key="3">
    <source>
        <dbReference type="Proteomes" id="UP000295558"/>
    </source>
</evidence>
<evidence type="ECO:0000256" key="1">
    <source>
        <dbReference type="ARBA" id="ARBA00022729"/>
    </source>
</evidence>
<evidence type="ECO:0000313" key="2">
    <source>
        <dbReference type="EMBL" id="TDR51213.1"/>
    </source>
</evidence>
<dbReference type="Gene3D" id="2.60.40.1240">
    <property type="match status" value="1"/>
</dbReference>
<dbReference type="OrthoDB" id="2362960at2"/>
<accession>A0A4R6ZGD4</accession>
<dbReference type="RefSeq" id="WP_051994376.1">
    <property type="nucleotide sequence ID" value="NZ_JAASUO010000015.1"/>
</dbReference>
<dbReference type="Proteomes" id="UP000295558">
    <property type="component" value="Unassembled WGS sequence"/>
</dbReference>
<name>A0A4R6ZGD4_9LIST</name>
<comment type="caution">
    <text evidence="2">The sequence shown here is derived from an EMBL/GenBank/DDBJ whole genome shotgun (WGS) entry which is preliminary data.</text>
</comment>
<gene>
    <name evidence="2" type="ORF">DFP96_11444</name>
</gene>